<name>A0AAE1CES7_9GAST</name>
<organism evidence="3 4">
    <name type="scientific">Elysia crispata</name>
    <name type="common">lettuce slug</name>
    <dbReference type="NCBI Taxonomy" id="231223"/>
    <lineage>
        <taxon>Eukaryota</taxon>
        <taxon>Metazoa</taxon>
        <taxon>Spiralia</taxon>
        <taxon>Lophotrochozoa</taxon>
        <taxon>Mollusca</taxon>
        <taxon>Gastropoda</taxon>
        <taxon>Heterobranchia</taxon>
        <taxon>Euthyneura</taxon>
        <taxon>Panpulmonata</taxon>
        <taxon>Sacoglossa</taxon>
        <taxon>Placobranchoidea</taxon>
        <taxon>Plakobranchidae</taxon>
        <taxon>Elysia</taxon>
    </lineage>
</organism>
<keyword evidence="2" id="KW-0732">Signal</keyword>
<comment type="caution">
    <text evidence="3">The sequence shown here is derived from an EMBL/GenBank/DDBJ whole genome shotgun (WGS) entry which is preliminary data.</text>
</comment>
<gene>
    <name evidence="3" type="ORF">RRG08_036155</name>
</gene>
<proteinExistence type="predicted"/>
<feature type="compositionally biased region" description="Polar residues" evidence="1">
    <location>
        <begin position="71"/>
        <end position="81"/>
    </location>
</feature>
<evidence type="ECO:0000256" key="1">
    <source>
        <dbReference type="SAM" id="MobiDB-lite"/>
    </source>
</evidence>
<evidence type="ECO:0000256" key="2">
    <source>
        <dbReference type="SAM" id="SignalP"/>
    </source>
</evidence>
<dbReference type="Proteomes" id="UP001283361">
    <property type="component" value="Unassembled WGS sequence"/>
</dbReference>
<dbReference type="EMBL" id="JAWDGP010008094">
    <property type="protein sequence ID" value="KAK3691351.1"/>
    <property type="molecule type" value="Genomic_DNA"/>
</dbReference>
<keyword evidence="4" id="KW-1185">Reference proteome</keyword>
<feature type="compositionally biased region" description="Basic residues" evidence="1">
    <location>
        <begin position="54"/>
        <end position="69"/>
    </location>
</feature>
<evidence type="ECO:0000313" key="4">
    <source>
        <dbReference type="Proteomes" id="UP001283361"/>
    </source>
</evidence>
<dbReference type="AlphaFoldDB" id="A0AAE1CES7"/>
<reference evidence="3" key="1">
    <citation type="journal article" date="2023" name="G3 (Bethesda)">
        <title>A reference genome for the long-term kleptoplast-retaining sea slug Elysia crispata morphotype clarki.</title>
        <authorList>
            <person name="Eastman K.E."/>
            <person name="Pendleton A.L."/>
            <person name="Shaikh M.A."/>
            <person name="Suttiyut T."/>
            <person name="Ogas R."/>
            <person name="Tomko P."/>
            <person name="Gavelis G."/>
            <person name="Widhalm J.R."/>
            <person name="Wisecaver J.H."/>
        </authorList>
    </citation>
    <scope>NUCLEOTIDE SEQUENCE</scope>
    <source>
        <strain evidence="3">ECLA1</strain>
    </source>
</reference>
<feature type="signal peptide" evidence="2">
    <location>
        <begin position="1"/>
        <end position="29"/>
    </location>
</feature>
<protein>
    <submittedName>
        <fullName evidence="3">Uncharacterized protein</fullName>
    </submittedName>
</protein>
<evidence type="ECO:0000313" key="3">
    <source>
        <dbReference type="EMBL" id="KAK3691351.1"/>
    </source>
</evidence>
<accession>A0AAE1CES7</accession>
<feature type="compositionally biased region" description="Low complexity" evidence="1">
    <location>
        <begin position="38"/>
        <end position="51"/>
    </location>
</feature>
<sequence>MIKESEDVDALFLVLLLVQLIQDPAGSSATLPPPNTGSPPSTTDQPSSTSYPKDHHHQPLTKHLLKATRRSVPSTTDQPSSKDYPKDHHHQPLTNHLLQATLRITTINH</sequence>
<feature type="compositionally biased region" description="Polar residues" evidence="1">
    <location>
        <begin position="92"/>
        <end position="109"/>
    </location>
</feature>
<feature type="chain" id="PRO_5042226856" evidence="2">
    <location>
        <begin position="30"/>
        <end position="109"/>
    </location>
</feature>
<feature type="region of interest" description="Disordered" evidence="1">
    <location>
        <begin position="25"/>
        <end position="109"/>
    </location>
</feature>